<feature type="coiled-coil region" evidence="2">
    <location>
        <begin position="162"/>
        <end position="279"/>
    </location>
</feature>
<dbReference type="Proteomes" id="UP000199527">
    <property type="component" value="Unassembled WGS sequence"/>
</dbReference>
<comment type="similarity">
    <text evidence="1">Belongs to the UPF0751 family.</text>
</comment>
<dbReference type="Pfam" id="PF10087">
    <property type="entry name" value="DUF2325"/>
    <property type="match status" value="1"/>
</dbReference>
<dbReference type="InterPro" id="IPR016772">
    <property type="entry name" value="UCP020408"/>
</dbReference>
<dbReference type="OrthoDB" id="5296275at2"/>
<keyword evidence="2" id="KW-0175">Coiled coil</keyword>
<keyword evidence="4" id="KW-1185">Reference proteome</keyword>
<proteinExistence type="inferred from homology"/>
<accession>A0A1G8R0Y3</accession>
<organism evidence="3 4">
    <name type="scientific">Ferrimonas sediminum</name>
    <dbReference type="NCBI Taxonomy" id="718193"/>
    <lineage>
        <taxon>Bacteria</taxon>
        <taxon>Pseudomonadati</taxon>
        <taxon>Pseudomonadota</taxon>
        <taxon>Gammaproteobacteria</taxon>
        <taxon>Alteromonadales</taxon>
        <taxon>Ferrimonadaceae</taxon>
        <taxon>Ferrimonas</taxon>
    </lineage>
</organism>
<evidence type="ECO:0000313" key="3">
    <source>
        <dbReference type="EMBL" id="SDJ10607.1"/>
    </source>
</evidence>
<gene>
    <name evidence="3" type="ORF">SAMN04488540_10521</name>
</gene>
<evidence type="ECO:0000256" key="1">
    <source>
        <dbReference type="ARBA" id="ARBA00007189"/>
    </source>
</evidence>
<dbReference type="EMBL" id="FNEM01000005">
    <property type="protein sequence ID" value="SDJ10607.1"/>
    <property type="molecule type" value="Genomic_DNA"/>
</dbReference>
<sequence>MCDAQTTATGALILSSFKGKRKLWELTSKLLCPVIGTCLTTTEIRKLAEKIADNEVARKSDYWLHTWVVSNCDSKHRLSVAVQKHLDRKFAAAIKRFGQVKCRDELKRVWQQHIERGASAEALWALLTHPLCDLPTQDMAYEAIHMLSHQIGAGQRADLKRLHDAEKELVALKKSLDKSQQKAHQTISDKDRQLQLMQQQLADLKAENLRLKEHNQVLAQQDAPHNHSSQLQQLRNELASKTSAVEVLDRQKVQWQQKLQASESNVLGLTQKLQQQQQETRALEGFVKQSLSPCNGCSADSCRDCPDLKGQKILCVGGLHRMTDQYRELVSRCNGEFSHHDGGVEDSRKRLDALLWSADAVICATDCISHDAYYRLKRFCKQHNKRHLFIPSSGLSSFAKAMDDVANEVSCISL</sequence>
<evidence type="ECO:0008006" key="5">
    <source>
        <dbReference type="Google" id="ProtNLM"/>
    </source>
</evidence>
<evidence type="ECO:0000313" key="4">
    <source>
        <dbReference type="Proteomes" id="UP000199527"/>
    </source>
</evidence>
<evidence type="ECO:0000256" key="2">
    <source>
        <dbReference type="SAM" id="Coils"/>
    </source>
</evidence>
<dbReference type="AlphaFoldDB" id="A0A1G8R0Y3"/>
<name>A0A1G8R0Y3_9GAMM</name>
<dbReference type="RefSeq" id="WP_090364475.1">
    <property type="nucleotide sequence ID" value="NZ_FNEM01000005.1"/>
</dbReference>
<protein>
    <recommendedName>
        <fullName evidence="5">DUF2325 domain-containing protein</fullName>
    </recommendedName>
</protein>
<reference evidence="4" key="1">
    <citation type="submission" date="2016-10" db="EMBL/GenBank/DDBJ databases">
        <authorList>
            <person name="Varghese N."/>
            <person name="Submissions S."/>
        </authorList>
    </citation>
    <scope>NUCLEOTIDE SEQUENCE [LARGE SCALE GENOMIC DNA]</scope>
    <source>
        <strain evidence="4">DSM 23317</strain>
    </source>
</reference>